<feature type="compositionally biased region" description="Basic and acidic residues" evidence="2">
    <location>
        <begin position="1939"/>
        <end position="1951"/>
    </location>
</feature>
<feature type="compositionally biased region" description="Basic residues" evidence="2">
    <location>
        <begin position="393"/>
        <end position="407"/>
    </location>
</feature>
<dbReference type="SMART" id="SM00271">
    <property type="entry name" value="DnaJ"/>
    <property type="match status" value="1"/>
</dbReference>
<feature type="compositionally biased region" description="Basic and acidic residues" evidence="2">
    <location>
        <begin position="1986"/>
        <end position="1998"/>
    </location>
</feature>
<feature type="compositionally biased region" description="Basic and acidic residues" evidence="2">
    <location>
        <begin position="2603"/>
        <end position="2616"/>
    </location>
</feature>
<dbReference type="OrthoDB" id="445556at2759"/>
<feature type="compositionally biased region" description="Basic and acidic residues" evidence="2">
    <location>
        <begin position="1634"/>
        <end position="1650"/>
    </location>
</feature>
<feature type="region of interest" description="Disordered" evidence="2">
    <location>
        <begin position="373"/>
        <end position="447"/>
    </location>
</feature>
<feature type="compositionally biased region" description="Basic and acidic residues" evidence="2">
    <location>
        <begin position="381"/>
        <end position="390"/>
    </location>
</feature>
<dbReference type="Proteomes" id="UP000054561">
    <property type="component" value="Unassembled WGS sequence"/>
</dbReference>
<dbReference type="OMA" id="TQIHAYE"/>
<feature type="compositionally biased region" description="Polar residues" evidence="2">
    <location>
        <begin position="1"/>
        <end position="19"/>
    </location>
</feature>
<feature type="compositionally biased region" description="Polar residues" evidence="2">
    <location>
        <begin position="316"/>
        <end position="326"/>
    </location>
</feature>
<feature type="compositionally biased region" description="Low complexity" evidence="2">
    <location>
        <begin position="573"/>
        <end position="591"/>
    </location>
</feature>
<evidence type="ECO:0000313" key="5">
    <source>
        <dbReference type="Proteomes" id="UP000054561"/>
    </source>
</evidence>
<accession>A0A0D9QTC4</accession>
<evidence type="ECO:0000259" key="3">
    <source>
        <dbReference type="PROSITE" id="PS50076"/>
    </source>
</evidence>
<dbReference type="PROSITE" id="PS50076">
    <property type="entry name" value="DNAJ_2"/>
    <property type="match status" value="1"/>
</dbReference>
<dbReference type="SUPFAM" id="SSF46565">
    <property type="entry name" value="Chaperone J-domain"/>
    <property type="match status" value="1"/>
</dbReference>
<feature type="region of interest" description="Disordered" evidence="2">
    <location>
        <begin position="55"/>
        <end position="175"/>
    </location>
</feature>
<feature type="compositionally biased region" description="Low complexity" evidence="2">
    <location>
        <begin position="1419"/>
        <end position="1430"/>
    </location>
</feature>
<feature type="coiled-coil region" evidence="1">
    <location>
        <begin position="662"/>
        <end position="761"/>
    </location>
</feature>
<sequence length="2635" mass="299671">MNSKKNNLNKVGRQTTNPNLGRKHNSYKENTYGKTNGGKVFKFMSDLKYNGYGKKLDAVHSDNSSSTSRNGKAYGVSSKRRSKQRQQHVGDEESEEDEDDAEEEEESEEEDPTASADGEDDEDEDEDEDDDDDDDDNDDDDEEDDDEDDDDDDEDEDETNSSQMSDFSVKKKRKEKNLHKNDNLYEGIETSSIKNKVNQKNYNSDYYDIYSNIYSYYDIFTEDKNEKKKFKYFKDVFSNFDQKYENKEYNYGEDLSKKLQEKHVPIMHPKKKRNHFDKSYTKEDRGNASPLIPNLPAADNSNSNRAGGNGRLGSNVSTAFLSNSVFHNGEGRNPRGGKDNVDNKDSNDNNDRTHVAAAMNDLRNEFYAGSGSLRAKRNNLKKGEANKDSMLKSNKKLVPLKKKKKKKSTSEDVSMNDRENLSTHMNTDHSTNPISAPANAAASVSSSANPNVIEFKKYMGDPKNDTENIYGNHDFSDLRGSANASKEKVKKKFNHPAEDVASIGRKSKGRSRKPGLFDNLENSELSSASVYTKYTKYGKFAQYDKDANPVKDRANLHMGATSGAPHRKGRLGNVSNVSNASDASNLSNPSNISLDSSCSIELDDPQEEGKVPDVKKEGNMKFLKNPTKKRMNKLKKIVEILEYSIYNEEKKGSKLESKLYDYVRLTRTLKQEIANLEELNNSNKSKMANYEKDITKLKDQNEEMKLTLSTFENELSSLINKFDKNFAKDLIDTKTQNDVLKKEVERLKMEIEKKNHEIKKMETWNDMSKKLSGENAVIQGGAGVVPSAVHTSGISSTSTTNGPLNNVKMASGVVNSTSAEITGHRIPARSDKNEQGRDSGKNPLEKNLKEPIITEYEFPVYYGTSEEIDASVVDDLILKMKTIRIVYEKNIERYDDDTKATIYGCYISNFILENKDICNHKKVLKHLQEHCLVESKLLNVHLCLRRERCDNVPVKQLEKEVIRQLENPDSDKNKEKVALINSIMLTLLFKNMHMYNLYRLFVICLKCDNFRWIRLMKKSLFLKFFDLCLIDPNVKGSVSIPNVNEVRLVHVPHAEALVDPADSLHVDNSHQVQYDIKHPMFYCSNETVKRLISSMFLNFAKDPINPQNGDNIYHYVLQKKNFELLKLLKLSGKNYNYIFNKNAENKTPLDYLDNEDIKIDLISGYILDIAGKGADNYKNAKYDVAFDLYSEALEKQIKLSESVRMGKSMNENIGKLYYNRARTLMHLNKWIDVIENCMNCLKYIPKYINAFDTQIHAYENLLEYENALLTYKNMCMKCNIKPDDKEDKLKSQINATSFQILNVNRNCSVSEIKQAFSNLCKKWHPDKLGINSSPDIKRRHNNHFKRLFKAKQLLLNEAERLKEKKKKETNYVYPQIIEDINNRPQGNNRSGSHNRQKTAATQSDSVNEPYQQKDANVPTTASNTNDSANTSHKDDRGGNAGDATLNSNTGTFNSTAQTSNFPSDAKNNLYHTYKDDIDKFQEKLKNFNKGLNNESDSNKNANPFLNLFDGKLSNLNNEKVDENFYKKLKQEYEGLSDDDITNFKTKISNSINNLIQTELNLKKEYQELCIKEKTNVIMNARLCILQEIQKALCVRLDKERKLKVLDSIIKGRTEERSVKWAKANGSGEAIAQEIPREGEKDDARTAKSEEYAADPQGQDEKEKEYLQKNSSKFAKGASEPEVKWENSRKKSNANKDDRFFDDTEFLRDAQNSKGDSGQATTDRNKQHLEGSDEHGEEGDHSMDSSNNDEYDDGSAEQSSSKRHGDPMEHAKNTQKEAAEEKLHEGASKKLFSNDDRGHFEDSQKNKNTPSASNNDCAGGDNVGHRNRRKKKNEDFKDNNIQWEEDETDRGDRKKNQKNKMAAENDHENFIFWDEKENAHHEGKETSYVFEDADIFQGNNQGENDGNNFFDSVSANQSSQANQPFGHSNRFPGDSNSMGEYEKSFTGDRLEENNFFFSNKGNKRRNGLNNVMGSFYDENTEQQPNGNEHDSFAGKREGEVFQEDAEEEEDEVGNNGTMTSSHHFAKSMSERDPFDFPHGDNYDYELESRAGDGGVAAESRHSREAYAEGEDAQNVGSGNCANANSHKVNFPNEQDAHYHRERMKDIMGSTNGTPGNVKKVPQNGSSSSNGSVQSDGEEDIQHGVRTTTNNGGPVSSSQYNNDFHVDSSIYNHSDDNYHINDAYETRNQRHIQHVEKKHPPQKVADHKVQDHNVHGEQNDPINYSNSLKKEEQFETMRFPGSNSYVHKGLDQNMLNLLNMDVNLGPSSSSGNLNLTYTEKFMKKNLMYSNDAVDREKRRSSFKEQAGTKYASDGEEVGNGEDIYGLYNHNIGGISGSNGRGDHDVHNFDSSFFTQHAHFPQDSSTNGRKNGERISTARRNSNNTEAFANLSSGHYEQEIETQHQTTLRMSQQGYKNAEGGTFYNSPNNDVHYANERYEENYQHEQGQYNSYYAPDEEDTPNYPNNNDDKNFFQTYINTNQSNTNHLYENDMNSPFPEQVDAKQDSVLYDDNNFPNSNSNIYGNHLNKSYNYDNIKVKNDRDKDPSEENNYIKLNKSSLDKLTPKVDVSKDRPFDLAEGITMGAATTPGSAPVEGSLPKKIFKKNVNKDDKHKVADQMKRGKGKVTDSGVTNTSRQNK</sequence>
<feature type="compositionally biased region" description="Polar residues" evidence="2">
    <location>
        <begin position="2073"/>
        <end position="2086"/>
    </location>
</feature>
<feature type="region of interest" description="Disordered" evidence="2">
    <location>
        <begin position="468"/>
        <end position="518"/>
    </location>
</feature>
<reference evidence="4 5" key="1">
    <citation type="submission" date="2014-03" db="EMBL/GenBank/DDBJ databases">
        <title>The Genome Sequence of Plasmodium fragile nilgiri.</title>
        <authorList>
            <consortium name="The Broad Institute Genomics Platform"/>
            <consortium name="The Broad Institute Genome Sequencing Center for Infectious Disease"/>
            <person name="Neafsey D."/>
            <person name="Duraisingh M."/>
            <person name="Young S.K."/>
            <person name="Zeng Q."/>
            <person name="Gargeya S."/>
            <person name="Abouelleil A."/>
            <person name="Alvarado L."/>
            <person name="Chapman S.B."/>
            <person name="Gainer-Dewar J."/>
            <person name="Goldberg J."/>
            <person name="Griggs A."/>
            <person name="Gujja S."/>
            <person name="Hansen M."/>
            <person name="Howarth C."/>
            <person name="Imamovic A."/>
            <person name="Larimer J."/>
            <person name="Pearson M."/>
            <person name="Poon T.W."/>
            <person name="Priest M."/>
            <person name="Roberts A."/>
            <person name="Saif S."/>
            <person name="Shea T."/>
            <person name="Sykes S."/>
            <person name="Wortman J."/>
            <person name="Nusbaum C."/>
            <person name="Birren B."/>
        </authorList>
    </citation>
    <scope>NUCLEOTIDE SEQUENCE [LARGE SCALE GENOMIC DNA]</scope>
    <source>
        <strain evidence="5">nilgiri</strain>
    </source>
</reference>
<dbReference type="GeneID" id="24265471"/>
<feature type="compositionally biased region" description="Basic and acidic residues" evidence="2">
    <location>
        <begin position="1722"/>
        <end position="1742"/>
    </location>
</feature>
<feature type="region of interest" description="Disordered" evidence="2">
    <location>
        <begin position="1376"/>
        <end position="1467"/>
    </location>
</feature>
<feature type="compositionally biased region" description="Basic and acidic residues" evidence="2">
    <location>
        <begin position="1762"/>
        <end position="1804"/>
    </location>
</feature>
<dbReference type="Gene3D" id="1.25.40.10">
    <property type="entry name" value="Tetratricopeptide repeat domain"/>
    <property type="match status" value="1"/>
</dbReference>
<feature type="compositionally biased region" description="Basic and acidic residues" evidence="2">
    <location>
        <begin position="329"/>
        <end position="352"/>
    </location>
</feature>
<feature type="compositionally biased region" description="Polar residues" evidence="2">
    <location>
        <begin position="1805"/>
        <end position="1815"/>
    </location>
</feature>
<dbReference type="Pfam" id="PF00226">
    <property type="entry name" value="DnaJ"/>
    <property type="match status" value="1"/>
</dbReference>
<feature type="domain" description="J" evidence="3">
    <location>
        <begin position="1296"/>
        <end position="1372"/>
    </location>
</feature>
<dbReference type="Gene3D" id="1.10.287.110">
    <property type="entry name" value="DnaJ domain"/>
    <property type="match status" value="1"/>
</dbReference>
<feature type="compositionally biased region" description="Polar residues" evidence="2">
    <location>
        <begin position="1382"/>
        <end position="1418"/>
    </location>
</feature>
<name>A0A0D9QTC4_PLAFR</name>
<feature type="region of interest" description="Disordered" evidence="2">
    <location>
        <begin position="1896"/>
        <end position="2088"/>
    </location>
</feature>
<dbReference type="InterPro" id="IPR011990">
    <property type="entry name" value="TPR-like_helical_dom_sf"/>
</dbReference>
<evidence type="ECO:0000313" key="4">
    <source>
        <dbReference type="EMBL" id="KJP90309.1"/>
    </source>
</evidence>
<organism evidence="4 5">
    <name type="scientific">Plasmodium fragile</name>
    <dbReference type="NCBI Taxonomy" id="5857"/>
    <lineage>
        <taxon>Eukaryota</taxon>
        <taxon>Sar</taxon>
        <taxon>Alveolata</taxon>
        <taxon>Apicomplexa</taxon>
        <taxon>Aconoidasida</taxon>
        <taxon>Haemosporida</taxon>
        <taxon>Plasmodiidae</taxon>
        <taxon>Plasmodium</taxon>
        <taxon>Plasmodium (Plasmodium)</taxon>
    </lineage>
</organism>
<feature type="compositionally biased region" description="Polar residues" evidence="2">
    <location>
        <begin position="1709"/>
        <end position="1721"/>
    </location>
</feature>
<dbReference type="InterPro" id="IPR001623">
    <property type="entry name" value="DnaJ_domain"/>
</dbReference>
<feature type="region of interest" description="Disordered" evidence="2">
    <location>
        <begin position="1"/>
        <end position="39"/>
    </location>
</feature>
<evidence type="ECO:0000256" key="2">
    <source>
        <dbReference type="SAM" id="MobiDB-lite"/>
    </source>
</evidence>
<feature type="region of interest" description="Disordered" evidence="2">
    <location>
        <begin position="2105"/>
        <end position="2154"/>
    </location>
</feature>
<feature type="region of interest" description="Disordered" evidence="2">
    <location>
        <begin position="819"/>
        <end position="846"/>
    </location>
</feature>
<dbReference type="RefSeq" id="XP_012333231.1">
    <property type="nucleotide sequence ID" value="XM_012477808.1"/>
</dbReference>
<evidence type="ECO:0000256" key="1">
    <source>
        <dbReference type="SAM" id="Coils"/>
    </source>
</evidence>
<feature type="compositionally biased region" description="Polar residues" evidence="2">
    <location>
        <begin position="61"/>
        <end position="70"/>
    </location>
</feature>
<dbReference type="VEuPathDB" id="PlasmoDB:AK88_00157"/>
<feature type="compositionally biased region" description="Basic and acidic residues" evidence="2">
    <location>
        <begin position="1860"/>
        <end position="1870"/>
    </location>
</feature>
<feature type="region of interest" description="Disordered" evidence="2">
    <location>
        <begin position="2375"/>
        <end position="2398"/>
    </location>
</feature>
<dbReference type="Gene3D" id="1.20.5.340">
    <property type="match status" value="1"/>
</dbReference>
<protein>
    <recommendedName>
        <fullName evidence="3">J domain-containing protein</fullName>
    </recommendedName>
</protein>
<feature type="compositionally biased region" description="Low complexity" evidence="2">
    <location>
        <begin position="1896"/>
        <end position="1922"/>
    </location>
</feature>
<dbReference type="EMBL" id="KQ001645">
    <property type="protein sequence ID" value="KJP90309.1"/>
    <property type="molecule type" value="Genomic_DNA"/>
</dbReference>
<dbReference type="SUPFAM" id="SSF48452">
    <property type="entry name" value="TPR-like"/>
    <property type="match status" value="1"/>
</dbReference>
<feature type="region of interest" description="Disordered" evidence="2">
    <location>
        <begin position="2580"/>
        <end position="2635"/>
    </location>
</feature>
<feature type="coiled-coil region" evidence="1">
    <location>
        <begin position="1344"/>
        <end position="1371"/>
    </location>
</feature>
<feature type="compositionally biased region" description="Low complexity" evidence="2">
    <location>
        <begin position="432"/>
        <end position="447"/>
    </location>
</feature>
<feature type="compositionally biased region" description="Basic and acidic residues" evidence="2">
    <location>
        <begin position="1678"/>
        <end position="1707"/>
    </location>
</feature>
<keyword evidence="1" id="KW-0175">Coiled coil</keyword>
<feature type="compositionally biased region" description="Acidic residues" evidence="2">
    <location>
        <begin position="1999"/>
        <end position="2011"/>
    </location>
</feature>
<feature type="compositionally biased region" description="Low complexity" evidence="2">
    <location>
        <begin position="2119"/>
        <end position="2133"/>
    </location>
</feature>
<dbReference type="CDD" id="cd06257">
    <property type="entry name" value="DnaJ"/>
    <property type="match status" value="1"/>
</dbReference>
<feature type="compositionally biased region" description="Polar residues" evidence="2">
    <location>
        <begin position="422"/>
        <end position="431"/>
    </location>
</feature>
<feature type="compositionally biased region" description="Basic and acidic residues" evidence="2">
    <location>
        <begin position="828"/>
        <end position="846"/>
    </location>
</feature>
<feature type="region of interest" description="Disordered" evidence="2">
    <location>
        <begin position="270"/>
        <end position="352"/>
    </location>
</feature>
<proteinExistence type="predicted"/>
<feature type="region of interest" description="Disordered" evidence="2">
    <location>
        <begin position="1620"/>
        <end position="1870"/>
    </location>
</feature>
<keyword evidence="5" id="KW-1185">Reference proteome</keyword>
<feature type="compositionally biased region" description="Polar residues" evidence="2">
    <location>
        <begin position="1444"/>
        <end position="1467"/>
    </location>
</feature>
<feature type="compositionally biased region" description="Polar residues" evidence="2">
    <location>
        <begin position="2143"/>
        <end position="2154"/>
    </location>
</feature>
<feature type="region of interest" description="Disordered" evidence="2">
    <location>
        <begin position="556"/>
        <end position="612"/>
    </location>
</feature>
<feature type="compositionally biased region" description="Polar residues" evidence="2">
    <location>
        <begin position="2375"/>
        <end position="2392"/>
    </location>
</feature>
<feature type="compositionally biased region" description="Polar residues" evidence="2">
    <location>
        <begin position="2625"/>
        <end position="2635"/>
    </location>
</feature>
<feature type="compositionally biased region" description="Acidic residues" evidence="2">
    <location>
        <begin position="92"/>
        <end position="159"/>
    </location>
</feature>
<feature type="compositionally biased region" description="Basic and acidic residues" evidence="2">
    <location>
        <begin position="276"/>
        <end position="286"/>
    </location>
</feature>
<feature type="compositionally biased region" description="Basic and acidic residues" evidence="2">
    <location>
        <begin position="2027"/>
        <end position="2049"/>
    </location>
</feature>
<dbReference type="InterPro" id="IPR036869">
    <property type="entry name" value="J_dom_sf"/>
</dbReference>
<feature type="compositionally biased region" description="Low complexity" evidence="2">
    <location>
        <begin position="297"/>
        <end position="306"/>
    </location>
</feature>
<gene>
    <name evidence="4" type="ORF">AK88_00157</name>
</gene>